<accession>A0A178II08</accession>
<dbReference type="Gene3D" id="3.30.70.560">
    <property type="entry name" value="7,8-Dihydro-6-hydroxymethylpterin-pyrophosphokinase HPPK"/>
    <property type="match status" value="1"/>
</dbReference>
<dbReference type="NCBIfam" id="TIGR01498">
    <property type="entry name" value="folK"/>
    <property type="match status" value="1"/>
</dbReference>
<dbReference type="Proteomes" id="UP000078486">
    <property type="component" value="Unassembled WGS sequence"/>
</dbReference>
<organism evidence="14 15">
    <name type="scientific">Termitidicoccus mucosus</name>
    <dbReference type="NCBI Taxonomy" id="1184151"/>
    <lineage>
        <taxon>Bacteria</taxon>
        <taxon>Pseudomonadati</taxon>
        <taxon>Verrucomicrobiota</taxon>
        <taxon>Opitutia</taxon>
        <taxon>Opitutales</taxon>
        <taxon>Opitutaceae</taxon>
        <taxon>Termitidicoccus</taxon>
    </lineage>
</organism>
<feature type="domain" description="7,8-dihydro-6-hydroxymethylpterin-pyrophosphokinase" evidence="13">
    <location>
        <begin position="8"/>
        <end position="137"/>
    </location>
</feature>
<dbReference type="InterPro" id="IPR000550">
    <property type="entry name" value="Hppk"/>
</dbReference>
<keyword evidence="5" id="KW-0808">Transferase</keyword>
<evidence type="ECO:0000256" key="4">
    <source>
        <dbReference type="ARBA" id="ARBA00016218"/>
    </source>
</evidence>
<evidence type="ECO:0000256" key="3">
    <source>
        <dbReference type="ARBA" id="ARBA00013253"/>
    </source>
</evidence>
<evidence type="ECO:0000256" key="10">
    <source>
        <dbReference type="ARBA" id="ARBA00029409"/>
    </source>
</evidence>
<reference evidence="14 15" key="1">
    <citation type="submission" date="2016-01" db="EMBL/GenBank/DDBJ databases">
        <title>High potential of lignocellulose degradation of a new Verrucomicrobia species.</title>
        <authorList>
            <person name="Wang Y."/>
            <person name="Shi Y."/>
            <person name="Qiu Z."/>
            <person name="Liu S."/>
            <person name="Yang H."/>
        </authorList>
    </citation>
    <scope>NUCLEOTIDE SEQUENCE [LARGE SCALE GENOMIC DNA]</scope>
    <source>
        <strain evidence="14 15">TSB47</strain>
    </source>
</reference>
<evidence type="ECO:0000256" key="8">
    <source>
        <dbReference type="ARBA" id="ARBA00022840"/>
    </source>
</evidence>
<proteinExistence type="inferred from homology"/>
<keyword evidence="6" id="KW-0547">Nucleotide-binding</keyword>
<dbReference type="OrthoDB" id="9808041at2"/>
<comment type="caution">
    <text evidence="14">The sequence shown here is derived from an EMBL/GenBank/DDBJ whole genome shotgun (WGS) entry which is preliminary data.</text>
</comment>
<evidence type="ECO:0000256" key="6">
    <source>
        <dbReference type="ARBA" id="ARBA00022741"/>
    </source>
</evidence>
<dbReference type="UniPathway" id="UPA00077">
    <property type="reaction ID" value="UER00155"/>
</dbReference>
<dbReference type="GO" id="GO:0046654">
    <property type="term" value="P:tetrahydrofolate biosynthetic process"/>
    <property type="evidence" value="ECO:0007669"/>
    <property type="project" value="UniProtKB-UniPathway"/>
</dbReference>
<dbReference type="AlphaFoldDB" id="A0A178II08"/>
<dbReference type="GO" id="GO:0046656">
    <property type="term" value="P:folic acid biosynthetic process"/>
    <property type="evidence" value="ECO:0007669"/>
    <property type="project" value="UniProtKB-KW"/>
</dbReference>
<evidence type="ECO:0000256" key="7">
    <source>
        <dbReference type="ARBA" id="ARBA00022777"/>
    </source>
</evidence>
<dbReference type="PANTHER" id="PTHR43071">
    <property type="entry name" value="2-AMINO-4-HYDROXY-6-HYDROXYMETHYLDIHYDROPTERIDINE PYROPHOSPHOKINASE"/>
    <property type="match status" value="1"/>
</dbReference>
<evidence type="ECO:0000256" key="11">
    <source>
        <dbReference type="ARBA" id="ARBA00029766"/>
    </source>
</evidence>
<dbReference type="GO" id="GO:0005524">
    <property type="term" value="F:ATP binding"/>
    <property type="evidence" value="ECO:0007669"/>
    <property type="project" value="UniProtKB-KW"/>
</dbReference>
<evidence type="ECO:0000313" key="15">
    <source>
        <dbReference type="Proteomes" id="UP000078486"/>
    </source>
</evidence>
<evidence type="ECO:0000256" key="2">
    <source>
        <dbReference type="ARBA" id="ARBA00005810"/>
    </source>
</evidence>
<dbReference type="Pfam" id="PF01288">
    <property type="entry name" value="HPPK"/>
    <property type="match status" value="1"/>
</dbReference>
<comment type="function">
    <text evidence="10">Catalyzes the transfer of pyrophosphate from adenosine triphosphate (ATP) to 6-hydroxymethyl-7,8-dihydropterin, an enzymatic step in folate biosynthesis pathway.</text>
</comment>
<dbReference type="GO" id="GO:0003848">
    <property type="term" value="F:2-amino-4-hydroxy-6-hydroxymethyldihydropteridine diphosphokinase activity"/>
    <property type="evidence" value="ECO:0007669"/>
    <property type="project" value="UniProtKB-EC"/>
</dbReference>
<sequence>MSATRQAFISAGSNLGDRAETLRAAMAVLARTPGIARAESSPIYKTAPVDVLDQPAFLNLAAGIETTLAPEALLSRLQEIESQFGRARNPSRPRGPRTLDLDLLLYEGETRSTPQLILPHPRMWRRAFVLVPLRELVETHAGWMRGEAWAETRKQLNALVRDPVIAAQRIAIARGRALAKSPRRDSSRS</sequence>
<evidence type="ECO:0000256" key="5">
    <source>
        <dbReference type="ARBA" id="ARBA00022679"/>
    </source>
</evidence>
<keyword evidence="8" id="KW-0067">ATP-binding</keyword>
<dbReference type="PANTHER" id="PTHR43071:SF1">
    <property type="entry name" value="2-AMINO-4-HYDROXY-6-HYDROXYMETHYLDIHYDROPTERIDINE PYROPHOSPHOKINASE"/>
    <property type="match status" value="1"/>
</dbReference>
<dbReference type="STRING" id="1184151.AW736_17625"/>
<dbReference type="InterPro" id="IPR035907">
    <property type="entry name" value="Hppk_sf"/>
</dbReference>
<keyword evidence="7" id="KW-0418">Kinase</keyword>
<dbReference type="EMBL" id="LRRQ01000119">
    <property type="protein sequence ID" value="OAM88835.1"/>
    <property type="molecule type" value="Genomic_DNA"/>
</dbReference>
<evidence type="ECO:0000256" key="1">
    <source>
        <dbReference type="ARBA" id="ARBA00005051"/>
    </source>
</evidence>
<dbReference type="EC" id="2.7.6.3" evidence="3"/>
<comment type="pathway">
    <text evidence="1">Cofactor biosynthesis; tetrahydrofolate biosynthesis; 2-amino-4-hydroxy-6-hydroxymethyl-7,8-dihydropteridine diphosphate from 7,8-dihydroneopterin triphosphate: step 4/4.</text>
</comment>
<name>A0A178II08_9BACT</name>
<protein>
    <recommendedName>
        <fullName evidence="4">2-amino-4-hydroxy-6-hydroxymethyldihydropteridine pyrophosphokinase</fullName>
        <ecNumber evidence="3">2.7.6.3</ecNumber>
    </recommendedName>
    <alternativeName>
        <fullName evidence="11">6-hydroxymethyl-7,8-dihydropterin pyrophosphokinase</fullName>
    </alternativeName>
    <alternativeName>
        <fullName evidence="12">7,8-dihydro-6-hydroxymethylpterin-pyrophosphokinase</fullName>
    </alternativeName>
</protein>
<dbReference type="RefSeq" id="WP_068771584.1">
    <property type="nucleotide sequence ID" value="NZ_CP109796.1"/>
</dbReference>
<evidence type="ECO:0000256" key="12">
    <source>
        <dbReference type="ARBA" id="ARBA00033413"/>
    </source>
</evidence>
<comment type="similarity">
    <text evidence="2">Belongs to the HPPK family.</text>
</comment>
<dbReference type="SUPFAM" id="SSF55083">
    <property type="entry name" value="6-hydroxymethyl-7,8-dihydropterin pyrophosphokinase, HPPK"/>
    <property type="match status" value="1"/>
</dbReference>
<keyword evidence="15" id="KW-1185">Reference proteome</keyword>
<dbReference type="CDD" id="cd00483">
    <property type="entry name" value="HPPK"/>
    <property type="match status" value="1"/>
</dbReference>
<dbReference type="GO" id="GO:0016301">
    <property type="term" value="F:kinase activity"/>
    <property type="evidence" value="ECO:0007669"/>
    <property type="project" value="UniProtKB-KW"/>
</dbReference>
<gene>
    <name evidence="14" type="ORF">AW736_17625</name>
</gene>
<evidence type="ECO:0000313" key="14">
    <source>
        <dbReference type="EMBL" id="OAM88835.1"/>
    </source>
</evidence>
<keyword evidence="9" id="KW-0289">Folate biosynthesis</keyword>
<evidence type="ECO:0000259" key="13">
    <source>
        <dbReference type="Pfam" id="PF01288"/>
    </source>
</evidence>
<evidence type="ECO:0000256" key="9">
    <source>
        <dbReference type="ARBA" id="ARBA00022909"/>
    </source>
</evidence>